<dbReference type="InterPro" id="IPR051549">
    <property type="entry name" value="PEP_Utilizing_Enz"/>
</dbReference>
<dbReference type="GO" id="GO:0016301">
    <property type="term" value="F:kinase activity"/>
    <property type="evidence" value="ECO:0007669"/>
    <property type="project" value="UniProtKB-KW"/>
</dbReference>
<dbReference type="PANTHER" id="PTHR43615:SF1">
    <property type="entry name" value="PPDK_N DOMAIN-CONTAINING PROTEIN"/>
    <property type="match status" value="1"/>
</dbReference>
<proteinExistence type="predicted"/>
<feature type="domain" description="Pyruvate phosphate dikinase AMP/ATP-binding" evidence="1">
    <location>
        <begin position="284"/>
        <end position="655"/>
    </location>
</feature>
<keyword evidence="2" id="KW-0808">Transferase</keyword>
<name>A0A7X5HXW8_9FIRM</name>
<keyword evidence="2" id="KW-0670">Pyruvate</keyword>
<evidence type="ECO:0000259" key="1">
    <source>
        <dbReference type="Pfam" id="PF01326"/>
    </source>
</evidence>
<dbReference type="EMBL" id="JAAEEH010000052">
    <property type="protein sequence ID" value="NDL68683.1"/>
    <property type="molecule type" value="Genomic_DNA"/>
</dbReference>
<dbReference type="InterPro" id="IPR002192">
    <property type="entry name" value="PPDK_AMP/ATP-bd"/>
</dbReference>
<dbReference type="SUPFAM" id="SSF56059">
    <property type="entry name" value="Glutathione synthetase ATP-binding domain-like"/>
    <property type="match status" value="1"/>
</dbReference>
<keyword evidence="2" id="KW-0418">Kinase</keyword>
<evidence type="ECO:0000313" key="2">
    <source>
        <dbReference type="EMBL" id="NDL68683.1"/>
    </source>
</evidence>
<keyword evidence="3" id="KW-1185">Reference proteome</keyword>
<gene>
    <name evidence="2" type="ORF">GXN74_13140</name>
</gene>
<dbReference type="InterPro" id="IPR013815">
    <property type="entry name" value="ATP_grasp_subdomain_1"/>
</dbReference>
<dbReference type="PANTHER" id="PTHR43615">
    <property type="entry name" value="PHOSPHOENOLPYRUVATE SYNTHASE-RELATED"/>
    <property type="match status" value="1"/>
</dbReference>
<sequence length="844" mass="94988">MGHKEVGSGVPPLDEVIHHLWLGDNVVWKMDNLEDYLEYARAFVDQAIRDGRKVVYFRFAAHVPVLEENPVVDLHVLDPSLGFQHFSFEIYKVIRDAGVGVFYVFDALSALQQTWATDLMVGNFFSVVCPYLFKLDTVAYFCLLRKEHDWNTVSRITETTQVFIDVSRVAEGQVVQPKKVWRRHSKTMFQPHIWVEGTLVAQSNGLSHLLRLPDPISHKMDYWDRLFMDAERALDNDPYGESAFVEKLAQVLLGSDHRILSLAMEHLTLEDLLGIRNRMIGTGYIGGKSVGMLLARKIVKANRQENVGALDIQNDSLYIGSDVWQTFLIHNRLWLMHMEQRSEEGYFALATTLQEKIQEGEFPRVILDEFAQALDALGTMPIIVRSSSLLEDSYGNAFAGKYESVFCTNQGTSEERMEAFTQAVKTVYASTVSHQALTYRKQRGLDHLAEEMSVLVQCVSGSLHGNYLFPLAAGVALSYSSYVWHKEMRPEGGMVRLVMGLGTRAVDRTETDHTRILSLDLPDVLPGVAYGQVQTQSWMDVLDLEENELLTIPVEEGMASMHPEERDLLAGRQYGMEAKARELGLAPKEIRNVDFAGLLKRTGFVKEMAADLQLLENTYGSPVDVEFTVNMGKHGLEVDLVQCRPLQTADMAGVAQLPDVLRPEKTFFEMDGGFVGSYETRLVDMLVFVRPEAYVALGERQRHEVARTIGKVNAGMAPGTGAMLIVPGRCGTTMASLGVPVRFAEISKFNSICEVAYPEGGMTPELSFGSHFFQDLIESNIFYASFHNRSRQVLRQEWLDEGANRLSEYVEDSSLGDVLQVVRMDKPLKLVSDMRNQRAVCYLD</sequence>
<protein>
    <submittedName>
        <fullName evidence="2">Pyruvate kinase</fullName>
    </submittedName>
</protein>
<dbReference type="Gene3D" id="3.30.1490.20">
    <property type="entry name" value="ATP-grasp fold, A domain"/>
    <property type="match status" value="1"/>
</dbReference>
<dbReference type="Proteomes" id="UP000461585">
    <property type="component" value="Unassembled WGS sequence"/>
</dbReference>
<accession>A0A7X5HXW8</accession>
<dbReference type="AlphaFoldDB" id="A0A7X5HXW8"/>
<dbReference type="GO" id="GO:0005524">
    <property type="term" value="F:ATP binding"/>
    <property type="evidence" value="ECO:0007669"/>
    <property type="project" value="InterPro"/>
</dbReference>
<reference evidence="2 3" key="1">
    <citation type="submission" date="2020-01" db="EMBL/GenBank/DDBJ databases">
        <title>Anaeroalcalibacter tamaniensis gen. nov., sp. nov., moderately halophilic strictly anaerobic fermenter bacterium from mud volcano of Taman peninsula.</title>
        <authorList>
            <person name="Frolova A."/>
            <person name="Merkel A.Y."/>
            <person name="Slobodkin A.I."/>
        </authorList>
    </citation>
    <scope>NUCLEOTIDE SEQUENCE [LARGE SCALE GENOMIC DNA]</scope>
    <source>
        <strain evidence="2 3">F-3ap</strain>
    </source>
</reference>
<evidence type="ECO:0000313" key="3">
    <source>
        <dbReference type="Proteomes" id="UP000461585"/>
    </source>
</evidence>
<comment type="caution">
    <text evidence="2">The sequence shown here is derived from an EMBL/GenBank/DDBJ whole genome shotgun (WGS) entry which is preliminary data.</text>
</comment>
<organism evidence="2 3">
    <name type="scientific">Anaerotalea alkaliphila</name>
    <dbReference type="NCBI Taxonomy" id="2662126"/>
    <lineage>
        <taxon>Bacteria</taxon>
        <taxon>Bacillati</taxon>
        <taxon>Bacillota</taxon>
        <taxon>Clostridia</taxon>
        <taxon>Eubacteriales</taxon>
        <taxon>Anaerotalea</taxon>
    </lineage>
</organism>
<dbReference type="Pfam" id="PF01326">
    <property type="entry name" value="PPDK_N"/>
    <property type="match status" value="1"/>
</dbReference>
<dbReference type="RefSeq" id="WP_162371403.1">
    <property type="nucleotide sequence ID" value="NZ_JAAEEH010000052.1"/>
</dbReference>